<keyword evidence="4" id="KW-1003">Cell membrane</keyword>
<evidence type="ECO:0000256" key="8">
    <source>
        <dbReference type="ARBA" id="ARBA00023136"/>
    </source>
</evidence>
<dbReference type="PANTHER" id="PTHR30161:SF2">
    <property type="entry name" value="INVASION PROTEIN INVA"/>
    <property type="match status" value="1"/>
</dbReference>
<reference evidence="10 11" key="1">
    <citation type="submission" date="2019-09" db="EMBL/GenBank/DDBJ databases">
        <authorList>
            <person name="Chandra G."/>
            <person name="Truman W A."/>
        </authorList>
    </citation>
    <scope>NUCLEOTIDE SEQUENCE [LARGE SCALE GENOMIC DNA]</scope>
    <source>
        <strain evidence="10">PS854</strain>
    </source>
</reference>
<protein>
    <submittedName>
        <fullName evidence="10">Invasion protein InvA</fullName>
    </submittedName>
</protein>
<sequence length="683" mass="75390">MLNVFLRNVSARPELLILSLMVMIIAMLIIPLPTVLVDFLIGLNIIISLLVFMGSFYIERILNYSTFPALLLLTTLFRLALSISTSRLILSQADAGEIIASFGEFVIGESLVVGFVIFSIVTIVQFIVITKGSERVAEVAARFSLDGMPGKQMSIDGDLKAGAITAEEAREKRSVLERESQLYGSFDGAMKFIKGDAIAGIIIIFVNFIGGMAIGVGQMGMDMSTALSTYTLLTIGDGLVAQIPALLIAIGAGFIVTRVNGDDSNLGRNMLAQMLGNPFVLGVTALLAVGVGLLPGFPLLTFLSIAGVLGLVVFMRHRKSSRAAGQGDSRAAPAGQDALQPESGLLDDVDNVATETVALMLLVPTSRLEELTRARWAARFRSQFFVDYGLRIPEPQLRASDALPASQVAVLINEVRAEQFDIHFDHWRLLDYSPELEALGFALVRGNDSNRLGGVWVNATDRERVQQLGYHLRPADEECYRCLVTLLARNIQEFFGVQETKQLLDEMEARYPDLLKEVYRHVTVQKIAEVLQRLIGERISVRNMKLILESLAHWASREKDVLALVEHVRGTMARYISNKFAQGNDLRVLLLSPEFEEVVRRGIRQTSGGSFINLDPAESEELMDRLSVGLDNLHIAQKDMVLLCSIDVRRYIKKLIEGRFRELDVMSFGEISETVSVNVIKTL</sequence>
<dbReference type="EMBL" id="CABVIF010000003">
    <property type="protein sequence ID" value="VVO80738.1"/>
    <property type="molecule type" value="Genomic_DNA"/>
</dbReference>
<evidence type="ECO:0000256" key="1">
    <source>
        <dbReference type="ARBA" id="ARBA00004429"/>
    </source>
</evidence>
<dbReference type="PRINTS" id="PR00949">
    <property type="entry name" value="TYPE3IMAPROT"/>
</dbReference>
<dbReference type="PROSITE" id="PS00994">
    <property type="entry name" value="FHIPEP"/>
    <property type="match status" value="1"/>
</dbReference>
<dbReference type="Gene3D" id="3.40.30.60">
    <property type="entry name" value="FHIPEP family, domain 1"/>
    <property type="match status" value="1"/>
</dbReference>
<dbReference type="PANTHER" id="PTHR30161">
    <property type="entry name" value="FLAGELLAR EXPORT PROTEIN, MEMBRANE FLHA SUBUNIT-RELATED"/>
    <property type="match status" value="1"/>
</dbReference>
<dbReference type="InterPro" id="IPR042193">
    <property type="entry name" value="FHIPEP_3"/>
</dbReference>
<evidence type="ECO:0000256" key="9">
    <source>
        <dbReference type="SAM" id="Phobius"/>
    </source>
</evidence>
<dbReference type="RefSeq" id="WP_150733216.1">
    <property type="nucleotide sequence ID" value="NZ_CABVIF010000003.1"/>
</dbReference>
<keyword evidence="5" id="KW-0997">Cell inner membrane</keyword>
<dbReference type="InterPro" id="IPR042194">
    <property type="entry name" value="FHIPEP_1"/>
</dbReference>
<evidence type="ECO:0000256" key="3">
    <source>
        <dbReference type="ARBA" id="ARBA00022448"/>
    </source>
</evidence>
<proteinExistence type="inferred from homology"/>
<keyword evidence="7 9" id="KW-1133">Transmembrane helix</keyword>
<feature type="transmembrane region" description="Helical" evidence="9">
    <location>
        <begin position="15"/>
        <end position="33"/>
    </location>
</feature>
<evidence type="ECO:0000256" key="4">
    <source>
        <dbReference type="ARBA" id="ARBA00022475"/>
    </source>
</evidence>
<feature type="transmembrane region" description="Helical" evidence="9">
    <location>
        <begin position="239"/>
        <end position="259"/>
    </location>
</feature>
<dbReference type="InterPro" id="IPR006302">
    <property type="entry name" value="T3SS_HrcV"/>
</dbReference>
<evidence type="ECO:0000256" key="2">
    <source>
        <dbReference type="ARBA" id="ARBA00008835"/>
    </source>
</evidence>
<dbReference type="Gene3D" id="3.40.5.40">
    <property type="entry name" value="FHIPEP family, domain 2"/>
    <property type="match status" value="1"/>
</dbReference>
<feature type="transmembrane region" description="Helical" evidence="9">
    <location>
        <begin position="197"/>
        <end position="219"/>
    </location>
</feature>
<dbReference type="InterPro" id="IPR001712">
    <property type="entry name" value="T3SS_FHIPEP"/>
</dbReference>
<gene>
    <name evidence="10" type="primary">invA</name>
    <name evidence="10" type="ORF">PS854_01777</name>
</gene>
<dbReference type="InterPro" id="IPR042196">
    <property type="entry name" value="FHIPEP_4"/>
</dbReference>
<dbReference type="PIRSF" id="PIRSF005419">
    <property type="entry name" value="FlhA"/>
    <property type="match status" value="1"/>
</dbReference>
<dbReference type="Pfam" id="PF00771">
    <property type="entry name" value="FHIPEP"/>
    <property type="match status" value="1"/>
</dbReference>
<feature type="transmembrane region" description="Helical" evidence="9">
    <location>
        <begin position="297"/>
        <end position="315"/>
    </location>
</feature>
<feature type="transmembrane region" description="Helical" evidence="9">
    <location>
        <begin position="70"/>
        <end position="90"/>
    </location>
</feature>
<keyword evidence="3" id="KW-0813">Transport</keyword>
<evidence type="ECO:0000256" key="5">
    <source>
        <dbReference type="ARBA" id="ARBA00022519"/>
    </source>
</evidence>
<name>A0A5E7IVJ7_PSEFL</name>
<feature type="transmembrane region" description="Helical" evidence="9">
    <location>
        <begin position="271"/>
        <end position="291"/>
    </location>
</feature>
<dbReference type="Proteomes" id="UP000327111">
    <property type="component" value="Unassembled WGS sequence"/>
</dbReference>
<evidence type="ECO:0000256" key="6">
    <source>
        <dbReference type="ARBA" id="ARBA00022692"/>
    </source>
</evidence>
<dbReference type="AlphaFoldDB" id="A0A5E7IVJ7"/>
<dbReference type="GO" id="GO:0009306">
    <property type="term" value="P:protein secretion"/>
    <property type="evidence" value="ECO:0007669"/>
    <property type="project" value="InterPro"/>
</dbReference>
<dbReference type="Gene3D" id="1.10.8.540">
    <property type="entry name" value="FHIPEP family, domain 3"/>
    <property type="match status" value="1"/>
</dbReference>
<dbReference type="NCBIfam" id="NF011865">
    <property type="entry name" value="PRK15337.1"/>
    <property type="match status" value="1"/>
</dbReference>
<feature type="transmembrane region" description="Helical" evidence="9">
    <location>
        <begin position="39"/>
        <end position="58"/>
    </location>
</feature>
<evidence type="ECO:0000313" key="10">
    <source>
        <dbReference type="EMBL" id="VVO80738.1"/>
    </source>
</evidence>
<dbReference type="InterPro" id="IPR025505">
    <property type="entry name" value="FHIPEP_CS"/>
</dbReference>
<feature type="transmembrane region" description="Helical" evidence="9">
    <location>
        <begin position="110"/>
        <end position="129"/>
    </location>
</feature>
<accession>A0A5E7IVJ7</accession>
<comment type="subcellular location">
    <subcellularLocation>
        <location evidence="1">Cell inner membrane</location>
        <topology evidence="1">Multi-pass membrane protein</topology>
    </subcellularLocation>
</comment>
<evidence type="ECO:0000256" key="7">
    <source>
        <dbReference type="ARBA" id="ARBA00022989"/>
    </source>
</evidence>
<dbReference type="Gene3D" id="3.40.50.12790">
    <property type="entry name" value="FHIPEP family, domain 4"/>
    <property type="match status" value="1"/>
</dbReference>
<keyword evidence="6 9" id="KW-0812">Transmembrane</keyword>
<keyword evidence="8 9" id="KW-0472">Membrane</keyword>
<organism evidence="10 11">
    <name type="scientific">Pseudomonas fluorescens</name>
    <dbReference type="NCBI Taxonomy" id="294"/>
    <lineage>
        <taxon>Bacteria</taxon>
        <taxon>Pseudomonadati</taxon>
        <taxon>Pseudomonadota</taxon>
        <taxon>Gammaproteobacteria</taxon>
        <taxon>Pseudomonadales</taxon>
        <taxon>Pseudomonadaceae</taxon>
        <taxon>Pseudomonas</taxon>
    </lineage>
</organism>
<dbReference type="GO" id="GO:0005886">
    <property type="term" value="C:plasma membrane"/>
    <property type="evidence" value="ECO:0007669"/>
    <property type="project" value="UniProtKB-SubCell"/>
</dbReference>
<comment type="similarity">
    <text evidence="2">Belongs to the FHIPEP (flagella/HR/invasion proteins export pore) family.</text>
</comment>
<dbReference type="NCBIfam" id="TIGR01399">
    <property type="entry name" value="hrcV"/>
    <property type="match status" value="1"/>
</dbReference>
<evidence type="ECO:0000313" key="11">
    <source>
        <dbReference type="Proteomes" id="UP000327111"/>
    </source>
</evidence>